<protein>
    <recommendedName>
        <fullName evidence="4">Stage II sporulation protein M</fullName>
    </recommendedName>
</protein>
<dbReference type="EMBL" id="AZQP01000056">
    <property type="protein sequence ID" value="EYE87446.1"/>
    <property type="molecule type" value="Genomic_DNA"/>
</dbReference>
<evidence type="ECO:0000313" key="3">
    <source>
        <dbReference type="Proteomes" id="UP000019681"/>
    </source>
</evidence>
<accession>A0A017RS72</accession>
<keyword evidence="3" id="KW-1185">Reference proteome</keyword>
<dbReference type="RefSeq" id="WP_035381436.1">
    <property type="nucleotide sequence ID" value="NZ_AZQP01000056.1"/>
</dbReference>
<dbReference type="PIRSF" id="PIRSF038973">
    <property type="entry name" value="SpoIIM"/>
    <property type="match status" value="1"/>
</dbReference>
<feature type="transmembrane region" description="Helical" evidence="1">
    <location>
        <begin position="79"/>
        <end position="101"/>
    </location>
</feature>
<reference evidence="2 3" key="1">
    <citation type="journal article" date="2014" name="Genome Announc.">
        <title>Draft Genome Sequence of Fervidicella metallireducens Strain AeBT, an Iron-Reducing Thermoanaerobe from the Great Artesian Basin.</title>
        <authorList>
            <person name="Patel B.K."/>
        </authorList>
    </citation>
    <scope>NUCLEOTIDE SEQUENCE [LARGE SCALE GENOMIC DNA]</scope>
    <source>
        <strain evidence="2 3">AeB</strain>
    </source>
</reference>
<keyword evidence="1" id="KW-1133">Transmembrane helix</keyword>
<sequence>MINSFSQSISKSVKYNIGLYFIVTLFFATGLAAGAFTLKALDYTQKQDLLAYLNNFFQIIDKESINNTSMFFHAIRSNAFSVLMIWLLGITIIGIPFTLIISSFKGFILGFTISFLIQGLGWKGVLLTFIALIPQNIIYLPCFLAISVSSIGFSLGIYRRRYGSSFRNSLKNNMASYSFTIFSLFLLMCIGSFVEAYISPFLLKSLSTYMTIH</sequence>
<dbReference type="OrthoDB" id="1707382at2"/>
<feature type="transmembrane region" description="Helical" evidence="1">
    <location>
        <begin position="108"/>
        <end position="132"/>
    </location>
</feature>
<dbReference type="STRING" id="1403537.Q428_13310"/>
<feature type="transmembrane region" description="Helical" evidence="1">
    <location>
        <begin position="179"/>
        <end position="203"/>
    </location>
</feature>
<gene>
    <name evidence="2" type="ORF">Q428_13310</name>
</gene>
<feature type="transmembrane region" description="Helical" evidence="1">
    <location>
        <begin position="17"/>
        <end position="38"/>
    </location>
</feature>
<dbReference type="Proteomes" id="UP000019681">
    <property type="component" value="Unassembled WGS sequence"/>
</dbReference>
<dbReference type="Pfam" id="PF01944">
    <property type="entry name" value="SpoIIM"/>
    <property type="match status" value="1"/>
</dbReference>
<comment type="caution">
    <text evidence="2">The sequence shown here is derived from an EMBL/GenBank/DDBJ whole genome shotgun (WGS) entry which is preliminary data.</text>
</comment>
<dbReference type="NCBIfam" id="TIGR02831">
    <property type="entry name" value="spo_II_M"/>
    <property type="match status" value="1"/>
</dbReference>
<name>A0A017RS72_9CLOT</name>
<keyword evidence="1" id="KW-0812">Transmembrane</keyword>
<evidence type="ECO:0000256" key="1">
    <source>
        <dbReference type="SAM" id="Phobius"/>
    </source>
</evidence>
<proteinExistence type="predicted"/>
<dbReference type="InterPro" id="IPR014196">
    <property type="entry name" value="SpoIIM"/>
</dbReference>
<organism evidence="2 3">
    <name type="scientific">Fervidicella metallireducens AeB</name>
    <dbReference type="NCBI Taxonomy" id="1403537"/>
    <lineage>
        <taxon>Bacteria</taxon>
        <taxon>Bacillati</taxon>
        <taxon>Bacillota</taxon>
        <taxon>Clostridia</taxon>
        <taxon>Eubacteriales</taxon>
        <taxon>Clostridiaceae</taxon>
        <taxon>Fervidicella</taxon>
    </lineage>
</organism>
<dbReference type="AlphaFoldDB" id="A0A017RS72"/>
<keyword evidence="1" id="KW-0472">Membrane</keyword>
<dbReference type="InterPro" id="IPR002798">
    <property type="entry name" value="SpoIIM-like"/>
</dbReference>
<evidence type="ECO:0008006" key="4">
    <source>
        <dbReference type="Google" id="ProtNLM"/>
    </source>
</evidence>
<feature type="transmembrane region" description="Helical" evidence="1">
    <location>
        <begin position="138"/>
        <end position="158"/>
    </location>
</feature>
<evidence type="ECO:0000313" key="2">
    <source>
        <dbReference type="EMBL" id="EYE87446.1"/>
    </source>
</evidence>